<evidence type="ECO:0000313" key="3">
    <source>
        <dbReference type="EMBL" id="EKC39561.1"/>
    </source>
</evidence>
<dbReference type="Gene3D" id="3.80.10.10">
    <property type="entry name" value="Ribonuclease Inhibitor"/>
    <property type="match status" value="1"/>
</dbReference>
<evidence type="ECO:0000256" key="1">
    <source>
        <dbReference type="ARBA" id="ARBA00022614"/>
    </source>
</evidence>
<accession>K1RXA8</accession>
<proteinExistence type="predicted"/>
<dbReference type="InParanoid" id="K1RXA8"/>
<dbReference type="HOGENOM" id="CLU_066083_0_0_1"/>
<dbReference type="InterPro" id="IPR001611">
    <property type="entry name" value="Leu-rich_rpt"/>
</dbReference>
<protein>
    <submittedName>
        <fullName evidence="3">Uncharacterized protein</fullName>
    </submittedName>
</protein>
<name>K1RXA8_MAGGI</name>
<dbReference type="PROSITE" id="PS51450">
    <property type="entry name" value="LRR"/>
    <property type="match status" value="1"/>
</dbReference>
<dbReference type="Pfam" id="PF14580">
    <property type="entry name" value="LRR_9"/>
    <property type="match status" value="1"/>
</dbReference>
<dbReference type="SUPFAM" id="SSF52058">
    <property type="entry name" value="L domain-like"/>
    <property type="match status" value="1"/>
</dbReference>
<dbReference type="PANTHER" id="PTHR18849:SF4">
    <property type="entry name" value="GENE 29133-RELATED"/>
    <property type="match status" value="1"/>
</dbReference>
<dbReference type="AlphaFoldDB" id="K1RXA8"/>
<keyword evidence="2" id="KW-0677">Repeat</keyword>
<organism evidence="3">
    <name type="scientific">Magallana gigas</name>
    <name type="common">Pacific oyster</name>
    <name type="synonym">Crassostrea gigas</name>
    <dbReference type="NCBI Taxonomy" id="29159"/>
    <lineage>
        <taxon>Eukaryota</taxon>
        <taxon>Metazoa</taxon>
        <taxon>Spiralia</taxon>
        <taxon>Lophotrochozoa</taxon>
        <taxon>Mollusca</taxon>
        <taxon>Bivalvia</taxon>
        <taxon>Autobranchia</taxon>
        <taxon>Pteriomorphia</taxon>
        <taxon>Ostreida</taxon>
        <taxon>Ostreoidea</taxon>
        <taxon>Ostreidae</taxon>
        <taxon>Magallana</taxon>
    </lineage>
</organism>
<dbReference type="PANTHER" id="PTHR18849">
    <property type="entry name" value="LEUCINE RICH REPEAT PROTEIN"/>
    <property type="match status" value="1"/>
</dbReference>
<reference evidence="3" key="1">
    <citation type="journal article" date="2012" name="Nature">
        <title>The oyster genome reveals stress adaptation and complexity of shell formation.</title>
        <authorList>
            <person name="Zhang G."/>
            <person name="Fang X."/>
            <person name="Guo X."/>
            <person name="Li L."/>
            <person name="Luo R."/>
            <person name="Xu F."/>
            <person name="Yang P."/>
            <person name="Zhang L."/>
            <person name="Wang X."/>
            <person name="Qi H."/>
            <person name="Xiong Z."/>
            <person name="Que H."/>
            <person name="Xie Y."/>
            <person name="Holland P.W."/>
            <person name="Paps J."/>
            <person name="Zhu Y."/>
            <person name="Wu F."/>
            <person name="Chen Y."/>
            <person name="Wang J."/>
            <person name="Peng C."/>
            <person name="Meng J."/>
            <person name="Yang L."/>
            <person name="Liu J."/>
            <person name="Wen B."/>
            <person name="Zhang N."/>
            <person name="Huang Z."/>
            <person name="Zhu Q."/>
            <person name="Feng Y."/>
            <person name="Mount A."/>
            <person name="Hedgecock D."/>
            <person name="Xu Z."/>
            <person name="Liu Y."/>
            <person name="Domazet-Loso T."/>
            <person name="Du Y."/>
            <person name="Sun X."/>
            <person name="Zhang S."/>
            <person name="Liu B."/>
            <person name="Cheng P."/>
            <person name="Jiang X."/>
            <person name="Li J."/>
            <person name="Fan D."/>
            <person name="Wang W."/>
            <person name="Fu W."/>
            <person name="Wang T."/>
            <person name="Wang B."/>
            <person name="Zhang J."/>
            <person name="Peng Z."/>
            <person name="Li Y."/>
            <person name="Li N."/>
            <person name="Wang J."/>
            <person name="Chen M."/>
            <person name="He Y."/>
            <person name="Tan F."/>
            <person name="Song X."/>
            <person name="Zheng Q."/>
            <person name="Huang R."/>
            <person name="Yang H."/>
            <person name="Du X."/>
            <person name="Chen L."/>
            <person name="Yang M."/>
            <person name="Gaffney P.M."/>
            <person name="Wang S."/>
            <person name="Luo L."/>
            <person name="She Z."/>
            <person name="Ming Y."/>
            <person name="Huang W."/>
            <person name="Zhang S."/>
            <person name="Huang B."/>
            <person name="Zhang Y."/>
            <person name="Qu T."/>
            <person name="Ni P."/>
            <person name="Miao G."/>
            <person name="Wang J."/>
            <person name="Wang Q."/>
            <person name="Steinberg C.E."/>
            <person name="Wang H."/>
            <person name="Li N."/>
            <person name="Qian L."/>
            <person name="Zhang G."/>
            <person name="Li Y."/>
            <person name="Yang H."/>
            <person name="Liu X."/>
            <person name="Wang J."/>
            <person name="Yin Y."/>
            <person name="Wang J."/>
        </authorList>
    </citation>
    <scope>NUCLEOTIDE SEQUENCE [LARGE SCALE GENOMIC DNA]</scope>
    <source>
        <strain evidence="3">05x7-T-G4-1.051#20</strain>
    </source>
</reference>
<sequence>MVALCTSRNSSLWIGRGFSAVAISPVSSKFPEGPIQDAAVVSIFLSTFVSIGTTADTDGGLFDVQEDTEDLFNHCSTMHGIDSLQTESTHSHDTDQTRDTYHSHGASAVPLTIVSAYKHLRESGEGVNSHTELPSHRFQYSVWHDLRNACLTGTQLKAPRVREGPPEKDKAFYKMKDEENKIIHHSMKGSAKTNYQQKIENWENAKSASFCYQELSNKYQRSTFYNILGRLRVVEHLHLTHNELQDLSSYSFPRCEVLNLNNNFLYSFKNLPSIPKIRYLALEDNDIDSFNGLSKLRSSTIEELSLNGNPVTFQINYRPKVFQILTQLKVLDGIPKLQSDLEFQSEEGLNPESSQCVVM</sequence>
<gene>
    <name evidence="3" type="ORF">CGI_10010764</name>
</gene>
<dbReference type="EMBL" id="JH816559">
    <property type="protein sequence ID" value="EKC39561.1"/>
    <property type="molecule type" value="Genomic_DNA"/>
</dbReference>
<keyword evidence="1" id="KW-0433">Leucine-rich repeat</keyword>
<evidence type="ECO:0000256" key="2">
    <source>
        <dbReference type="ARBA" id="ARBA00022737"/>
    </source>
</evidence>
<dbReference type="InterPro" id="IPR032675">
    <property type="entry name" value="LRR_dom_sf"/>
</dbReference>